<accession>A0ABW5DPW9</accession>
<proteinExistence type="predicted"/>
<feature type="signal peptide" evidence="1">
    <location>
        <begin position="1"/>
        <end position="25"/>
    </location>
</feature>
<dbReference type="Proteomes" id="UP001597295">
    <property type="component" value="Unassembled WGS sequence"/>
</dbReference>
<name>A0ABW5DPW9_9PROT</name>
<dbReference type="Gene3D" id="3.40.190.10">
    <property type="entry name" value="Periplasmic binding protein-like II"/>
    <property type="match status" value="2"/>
</dbReference>
<keyword evidence="1" id="KW-0732">Signal</keyword>
<dbReference type="RefSeq" id="WP_379875501.1">
    <property type="nucleotide sequence ID" value="NZ_JBHUIP010000004.1"/>
</dbReference>
<evidence type="ECO:0000313" key="2">
    <source>
        <dbReference type="EMBL" id="MFD2262541.1"/>
    </source>
</evidence>
<evidence type="ECO:0000256" key="1">
    <source>
        <dbReference type="SAM" id="SignalP"/>
    </source>
</evidence>
<organism evidence="2 3">
    <name type="scientific">Lacibacterium aquatile</name>
    <dbReference type="NCBI Taxonomy" id="1168082"/>
    <lineage>
        <taxon>Bacteria</taxon>
        <taxon>Pseudomonadati</taxon>
        <taxon>Pseudomonadota</taxon>
        <taxon>Alphaproteobacteria</taxon>
        <taxon>Rhodospirillales</taxon>
        <taxon>Rhodospirillaceae</taxon>
    </lineage>
</organism>
<reference evidence="3" key="1">
    <citation type="journal article" date="2019" name="Int. J. Syst. Evol. Microbiol.">
        <title>The Global Catalogue of Microorganisms (GCM) 10K type strain sequencing project: providing services to taxonomists for standard genome sequencing and annotation.</title>
        <authorList>
            <consortium name="The Broad Institute Genomics Platform"/>
            <consortium name="The Broad Institute Genome Sequencing Center for Infectious Disease"/>
            <person name="Wu L."/>
            <person name="Ma J."/>
        </authorList>
    </citation>
    <scope>NUCLEOTIDE SEQUENCE [LARGE SCALE GENOMIC DNA]</scope>
    <source>
        <strain evidence="3">CGMCC 1.19062</strain>
    </source>
</reference>
<evidence type="ECO:0000313" key="3">
    <source>
        <dbReference type="Proteomes" id="UP001597295"/>
    </source>
</evidence>
<feature type="chain" id="PRO_5045064802" evidence="1">
    <location>
        <begin position="26"/>
        <end position="252"/>
    </location>
</feature>
<keyword evidence="3" id="KW-1185">Reference proteome</keyword>
<comment type="caution">
    <text evidence="2">The sequence shown here is derived from an EMBL/GenBank/DDBJ whole genome shotgun (WGS) entry which is preliminary data.</text>
</comment>
<gene>
    <name evidence="2" type="ORF">ACFSM5_06550</name>
</gene>
<protein>
    <submittedName>
        <fullName evidence="2">Molybdate ABC transporter substrate-binding protein</fullName>
    </submittedName>
</protein>
<sequence length="252" mass="26495">MTNLARRHLLVALAALPLASKAGFAADKPVTVLTVPALVEPLKALLPRGTRFIAANGAEMPIKIESEIAADLIITDNPGQLTEFSQNGRTVLGTERSFARDRLALAQRSDQARVAMVRPGIVWQDVVEGGNFGILAPEAGITGERIAQTAEQLGVQQQLPGRAVPFYDLTALVASLKEGTIAAAFLPHALATGTPNLEVVGSVPETLAAPIVYSAALIEGHDRANVRAALEALSSVGAREIYARFGLLTPLV</sequence>
<dbReference type="EMBL" id="JBHUIP010000004">
    <property type="protein sequence ID" value="MFD2262541.1"/>
    <property type="molecule type" value="Genomic_DNA"/>
</dbReference>
<dbReference type="Pfam" id="PF13531">
    <property type="entry name" value="SBP_bac_11"/>
    <property type="match status" value="1"/>
</dbReference>
<dbReference type="SUPFAM" id="SSF53850">
    <property type="entry name" value="Periplasmic binding protein-like II"/>
    <property type="match status" value="1"/>
</dbReference>